<dbReference type="OrthoDB" id="416217at2759"/>
<dbReference type="InterPro" id="IPR021858">
    <property type="entry name" value="Fun_TF"/>
</dbReference>
<feature type="region of interest" description="Disordered" evidence="2">
    <location>
        <begin position="1"/>
        <end position="20"/>
    </location>
</feature>
<evidence type="ECO:0000256" key="2">
    <source>
        <dbReference type="SAM" id="MobiDB-lite"/>
    </source>
</evidence>
<dbReference type="SUPFAM" id="SSF57701">
    <property type="entry name" value="Zn2/Cys6 DNA-binding domain"/>
    <property type="match status" value="1"/>
</dbReference>
<reference evidence="4 5" key="1">
    <citation type="submission" date="2020-03" db="EMBL/GenBank/DDBJ databases">
        <title>Draft Genome Sequence of Cudoniella acicularis.</title>
        <authorList>
            <person name="Buettner E."/>
            <person name="Kellner H."/>
        </authorList>
    </citation>
    <scope>NUCLEOTIDE SEQUENCE [LARGE SCALE GENOMIC DNA]</scope>
    <source>
        <strain evidence="4 5">DSM 108380</strain>
    </source>
</reference>
<name>A0A8H4RHV1_9HELO</name>
<dbReference type="InterPro" id="IPR053157">
    <property type="entry name" value="Sterol_Uptake_Regulator"/>
</dbReference>
<evidence type="ECO:0000313" key="4">
    <source>
        <dbReference type="EMBL" id="KAF4629536.1"/>
    </source>
</evidence>
<dbReference type="CDD" id="cd00067">
    <property type="entry name" value="GAL4"/>
    <property type="match status" value="1"/>
</dbReference>
<accession>A0A8H4RHV1</accession>
<dbReference type="InterPro" id="IPR001138">
    <property type="entry name" value="Zn2Cys6_DnaBD"/>
</dbReference>
<dbReference type="Pfam" id="PF11951">
    <property type="entry name" value="Fungal_trans_2"/>
    <property type="match status" value="1"/>
</dbReference>
<dbReference type="SMART" id="SM00066">
    <property type="entry name" value="GAL4"/>
    <property type="match status" value="1"/>
</dbReference>
<evidence type="ECO:0000259" key="3">
    <source>
        <dbReference type="PROSITE" id="PS50048"/>
    </source>
</evidence>
<dbReference type="GO" id="GO:0001228">
    <property type="term" value="F:DNA-binding transcription activator activity, RNA polymerase II-specific"/>
    <property type="evidence" value="ECO:0007669"/>
    <property type="project" value="TreeGrafter"/>
</dbReference>
<proteinExistence type="predicted"/>
<protein>
    <recommendedName>
        <fullName evidence="3">Zn(2)-C6 fungal-type domain-containing protein</fullName>
    </recommendedName>
</protein>
<keyword evidence="5" id="KW-1185">Reference proteome</keyword>
<dbReference type="InterPro" id="IPR036864">
    <property type="entry name" value="Zn2-C6_fun-type_DNA-bd_sf"/>
</dbReference>
<feature type="domain" description="Zn(2)-C6 fungal-type" evidence="3">
    <location>
        <begin position="26"/>
        <end position="56"/>
    </location>
</feature>
<dbReference type="AlphaFoldDB" id="A0A8H4RHV1"/>
<comment type="caution">
    <text evidence="4">The sequence shown here is derived from an EMBL/GenBank/DDBJ whole genome shotgun (WGS) entry which is preliminary data.</text>
</comment>
<dbReference type="Pfam" id="PF00172">
    <property type="entry name" value="Zn_clus"/>
    <property type="match status" value="1"/>
</dbReference>
<dbReference type="PROSITE" id="PS50048">
    <property type="entry name" value="ZN2_CY6_FUNGAL_2"/>
    <property type="match status" value="1"/>
</dbReference>
<keyword evidence="1" id="KW-0539">Nucleus</keyword>
<dbReference type="PROSITE" id="PS00463">
    <property type="entry name" value="ZN2_CY6_FUNGAL_1"/>
    <property type="match status" value="1"/>
</dbReference>
<dbReference type="GO" id="GO:0008270">
    <property type="term" value="F:zinc ion binding"/>
    <property type="evidence" value="ECO:0007669"/>
    <property type="project" value="InterPro"/>
</dbReference>
<sequence>MTLPVNGIVDTQDNRKRKTHRKSRLGCRNCKLRRVKCDEARPECKKCLSFGVACNYNPATTADLELSVGRTASIRNGPERGWVVNPTIPRPIDPTGSLLWSTSSEKYSGFNFDRSCHDRLHKFYRRTVLSIGPQEGPNLFRNVTLELAYSHPYLMHVVQTVTAAHDRILSAPAHQNSTKTTTEIYHLSRAAALLNKTLSEPIRPEDRDAVWATAALLGLAAFSWIEVSSVEEAWPLKSPEPSDLEWITMSELKSVIYDLTQPSRPDSMFHKVDVSYKAANNTSPPTLSDMPPLFLQLFELDDSSTPQNNPYLSAIKILVPLFLLNVECDRASIVRFLPFVGRMEPRFKALIESKDARALLLLAYWYAMVCKSVWWLERRANLECQATCIFLERYHGENELIQELLLFPKAKCGLLELL</sequence>
<dbReference type="Gene3D" id="4.10.240.10">
    <property type="entry name" value="Zn(2)-C6 fungal-type DNA-binding domain"/>
    <property type="match status" value="1"/>
</dbReference>
<gene>
    <name evidence="4" type="ORF">G7Y89_g8614</name>
</gene>
<evidence type="ECO:0000313" key="5">
    <source>
        <dbReference type="Proteomes" id="UP000566819"/>
    </source>
</evidence>
<evidence type="ECO:0000256" key="1">
    <source>
        <dbReference type="ARBA" id="ARBA00023242"/>
    </source>
</evidence>
<dbReference type="PANTHER" id="PTHR47784">
    <property type="entry name" value="STEROL UPTAKE CONTROL PROTEIN 2"/>
    <property type="match status" value="1"/>
</dbReference>
<dbReference type="Proteomes" id="UP000566819">
    <property type="component" value="Unassembled WGS sequence"/>
</dbReference>
<organism evidence="4 5">
    <name type="scientific">Cudoniella acicularis</name>
    <dbReference type="NCBI Taxonomy" id="354080"/>
    <lineage>
        <taxon>Eukaryota</taxon>
        <taxon>Fungi</taxon>
        <taxon>Dikarya</taxon>
        <taxon>Ascomycota</taxon>
        <taxon>Pezizomycotina</taxon>
        <taxon>Leotiomycetes</taxon>
        <taxon>Helotiales</taxon>
        <taxon>Tricladiaceae</taxon>
        <taxon>Cudoniella</taxon>
    </lineage>
</organism>
<dbReference type="EMBL" id="JAAMPI010000664">
    <property type="protein sequence ID" value="KAF4629536.1"/>
    <property type="molecule type" value="Genomic_DNA"/>
</dbReference>
<dbReference type="PANTHER" id="PTHR47784:SF9">
    <property type="entry name" value="ZN(II)2CYS6 TRANSCRIPTION FACTOR (EUROFUNG)"/>
    <property type="match status" value="1"/>
</dbReference>